<keyword evidence="2" id="KW-0472">Membrane</keyword>
<protein>
    <recommendedName>
        <fullName evidence="6">Fibronectin type-III domain-containing protein</fullName>
    </recommendedName>
</protein>
<keyword evidence="2" id="KW-1133">Transmembrane helix</keyword>
<feature type="signal peptide" evidence="3">
    <location>
        <begin position="1"/>
        <end position="26"/>
    </location>
</feature>
<dbReference type="Proteomes" id="UP000307440">
    <property type="component" value="Unassembled WGS sequence"/>
</dbReference>
<dbReference type="AlphaFoldDB" id="A0A5C3LF07"/>
<feature type="transmembrane region" description="Helical" evidence="2">
    <location>
        <begin position="247"/>
        <end position="270"/>
    </location>
</feature>
<feature type="region of interest" description="Disordered" evidence="1">
    <location>
        <begin position="365"/>
        <end position="415"/>
    </location>
</feature>
<dbReference type="STRING" id="230819.A0A5C3LF07"/>
<evidence type="ECO:0008006" key="6">
    <source>
        <dbReference type="Google" id="ProtNLM"/>
    </source>
</evidence>
<keyword evidence="2" id="KW-0812">Transmembrane</keyword>
<gene>
    <name evidence="4" type="ORF">FA15DRAFT_27440</name>
</gene>
<evidence type="ECO:0000313" key="5">
    <source>
        <dbReference type="Proteomes" id="UP000307440"/>
    </source>
</evidence>
<dbReference type="PROSITE" id="PS51257">
    <property type="entry name" value="PROKAR_LIPOPROTEIN"/>
    <property type="match status" value="1"/>
</dbReference>
<organism evidence="4 5">
    <name type="scientific">Coprinopsis marcescibilis</name>
    <name type="common">Agaric fungus</name>
    <name type="synonym">Psathyrella marcescibilis</name>
    <dbReference type="NCBI Taxonomy" id="230819"/>
    <lineage>
        <taxon>Eukaryota</taxon>
        <taxon>Fungi</taxon>
        <taxon>Dikarya</taxon>
        <taxon>Basidiomycota</taxon>
        <taxon>Agaricomycotina</taxon>
        <taxon>Agaricomycetes</taxon>
        <taxon>Agaricomycetidae</taxon>
        <taxon>Agaricales</taxon>
        <taxon>Agaricineae</taxon>
        <taxon>Psathyrellaceae</taxon>
        <taxon>Coprinopsis</taxon>
    </lineage>
</organism>
<feature type="compositionally biased region" description="Polar residues" evidence="1">
    <location>
        <begin position="389"/>
        <end position="404"/>
    </location>
</feature>
<dbReference type="OrthoDB" id="2563021at2759"/>
<feature type="compositionally biased region" description="Low complexity" evidence="1">
    <location>
        <begin position="375"/>
        <end position="388"/>
    </location>
</feature>
<evidence type="ECO:0000256" key="3">
    <source>
        <dbReference type="SAM" id="SignalP"/>
    </source>
</evidence>
<evidence type="ECO:0000256" key="1">
    <source>
        <dbReference type="SAM" id="MobiDB-lite"/>
    </source>
</evidence>
<dbReference type="EMBL" id="ML210146">
    <property type="protein sequence ID" value="TFK30733.1"/>
    <property type="molecule type" value="Genomic_DNA"/>
</dbReference>
<proteinExistence type="predicted"/>
<reference evidence="4 5" key="1">
    <citation type="journal article" date="2019" name="Nat. Ecol. Evol.">
        <title>Megaphylogeny resolves global patterns of mushroom evolution.</title>
        <authorList>
            <person name="Varga T."/>
            <person name="Krizsan K."/>
            <person name="Foldi C."/>
            <person name="Dima B."/>
            <person name="Sanchez-Garcia M."/>
            <person name="Sanchez-Ramirez S."/>
            <person name="Szollosi G.J."/>
            <person name="Szarkandi J.G."/>
            <person name="Papp V."/>
            <person name="Albert L."/>
            <person name="Andreopoulos W."/>
            <person name="Angelini C."/>
            <person name="Antonin V."/>
            <person name="Barry K.W."/>
            <person name="Bougher N.L."/>
            <person name="Buchanan P."/>
            <person name="Buyck B."/>
            <person name="Bense V."/>
            <person name="Catcheside P."/>
            <person name="Chovatia M."/>
            <person name="Cooper J."/>
            <person name="Damon W."/>
            <person name="Desjardin D."/>
            <person name="Finy P."/>
            <person name="Geml J."/>
            <person name="Haridas S."/>
            <person name="Hughes K."/>
            <person name="Justo A."/>
            <person name="Karasinski D."/>
            <person name="Kautmanova I."/>
            <person name="Kiss B."/>
            <person name="Kocsube S."/>
            <person name="Kotiranta H."/>
            <person name="LaButti K.M."/>
            <person name="Lechner B.E."/>
            <person name="Liimatainen K."/>
            <person name="Lipzen A."/>
            <person name="Lukacs Z."/>
            <person name="Mihaltcheva S."/>
            <person name="Morgado L.N."/>
            <person name="Niskanen T."/>
            <person name="Noordeloos M.E."/>
            <person name="Ohm R.A."/>
            <person name="Ortiz-Santana B."/>
            <person name="Ovrebo C."/>
            <person name="Racz N."/>
            <person name="Riley R."/>
            <person name="Savchenko A."/>
            <person name="Shiryaev A."/>
            <person name="Soop K."/>
            <person name="Spirin V."/>
            <person name="Szebenyi C."/>
            <person name="Tomsovsky M."/>
            <person name="Tulloss R.E."/>
            <person name="Uehling J."/>
            <person name="Grigoriev I.V."/>
            <person name="Vagvolgyi C."/>
            <person name="Papp T."/>
            <person name="Martin F.M."/>
            <person name="Miettinen O."/>
            <person name="Hibbett D.S."/>
            <person name="Nagy L.G."/>
        </authorList>
    </citation>
    <scope>NUCLEOTIDE SEQUENCE [LARGE SCALE GENOMIC DNA]</scope>
    <source>
        <strain evidence="4 5">CBS 121175</strain>
    </source>
</reference>
<evidence type="ECO:0000313" key="4">
    <source>
        <dbReference type="EMBL" id="TFK30733.1"/>
    </source>
</evidence>
<keyword evidence="3" id="KW-0732">Signal</keyword>
<keyword evidence="5" id="KW-1185">Reference proteome</keyword>
<sequence length="415" mass="44565">MLEACVRRSLLASFILAAGCVSNVGAKVVPHLDLSFFFDWNPQGQVHPVPVTQQCQEINIKWQRGAALGPNPVPPYYLQVHTSLYTVPIIIPAGNTLNFDWAVPFPPGTLYQICMYDKNGNTGGCQETYTMIPANEEFPVCTNVTLPRQLEVEGFVNNGPISRYGWIDQVAPSLHPPYNITGGSDALNWTVSLSWSTPFFISVADSAGSMWANGLLHVGGPGRTTSCLAEGATGGTTVQNGLIQPGVAVGTTFLGLVLGVIIGVAAMFYLMRKRLKKTGRESMFGFGLRNSESKIGSPESISSSLPSLRHSSNRVDPFVVSTENGTRSDLSRHQSGQGAVYVLHHDSNAAPVTIFHDQGQEIVELPPRYPDHPGSRLSSPSDSTSGSSAMTFASSGILPSSLQQPRVPGEIRKPT</sequence>
<accession>A0A5C3LF07</accession>
<evidence type="ECO:0000256" key="2">
    <source>
        <dbReference type="SAM" id="Phobius"/>
    </source>
</evidence>
<name>A0A5C3LF07_COPMA</name>
<feature type="chain" id="PRO_5022756631" description="Fibronectin type-III domain-containing protein" evidence="3">
    <location>
        <begin position="27"/>
        <end position="415"/>
    </location>
</feature>